<dbReference type="RefSeq" id="WP_077409724.1">
    <property type="nucleotide sequence ID" value="NZ_JBHRTS010000001.1"/>
</dbReference>
<accession>A0ABV7J4J4</accession>
<dbReference type="InterPro" id="IPR023393">
    <property type="entry name" value="START-like_dom_sf"/>
</dbReference>
<sequence>MKKHHHHCWMIIGLLLWPDMLPADDWKLRVDETGIQVYQQHRHPQFRQWHTLGLVRLNVSPAAVMALLRDLSACSQWLYGCLSAQELPGDLLRMVFEGPLWFKDRDVVFRTEWVYLPGTRQWLIQVINQADQHPSKNRRVERLHSFSASWLLTEVSAGVTHVSYELYMDPGLAVRAGVNRYNRDAVYLTIAAMRELLKDSTYQQAGELPWEDHQSVRSDRD</sequence>
<dbReference type="InterPro" id="IPR051213">
    <property type="entry name" value="START_lipid_transfer"/>
</dbReference>
<evidence type="ECO:0000313" key="1">
    <source>
        <dbReference type="EMBL" id="MFC3193070.1"/>
    </source>
</evidence>
<dbReference type="PANTHER" id="PTHR19308:SF14">
    <property type="entry name" value="START DOMAIN-CONTAINING PROTEIN"/>
    <property type="match status" value="1"/>
</dbReference>
<evidence type="ECO:0000313" key="2">
    <source>
        <dbReference type="Proteomes" id="UP001595533"/>
    </source>
</evidence>
<gene>
    <name evidence="1" type="ORF">ACFODZ_02335</name>
</gene>
<comment type="caution">
    <text evidence="1">The sequence shown here is derived from an EMBL/GenBank/DDBJ whole genome shotgun (WGS) entry which is preliminary data.</text>
</comment>
<protein>
    <recommendedName>
        <fullName evidence="3">START domain-containing protein</fullName>
    </recommendedName>
</protein>
<name>A0ABV7J4J4_9GAMM</name>
<proteinExistence type="predicted"/>
<dbReference type="EMBL" id="JBHRTS010000001">
    <property type="protein sequence ID" value="MFC3193070.1"/>
    <property type="molecule type" value="Genomic_DNA"/>
</dbReference>
<keyword evidence="2" id="KW-1185">Reference proteome</keyword>
<evidence type="ECO:0008006" key="3">
    <source>
        <dbReference type="Google" id="ProtNLM"/>
    </source>
</evidence>
<dbReference type="Proteomes" id="UP001595533">
    <property type="component" value="Unassembled WGS sequence"/>
</dbReference>
<dbReference type="PANTHER" id="PTHR19308">
    <property type="entry name" value="PHOSPHATIDYLCHOLINE TRANSFER PROTEIN"/>
    <property type="match status" value="1"/>
</dbReference>
<dbReference type="SUPFAM" id="SSF55961">
    <property type="entry name" value="Bet v1-like"/>
    <property type="match status" value="1"/>
</dbReference>
<organism evidence="1 2">
    <name type="scientific">Marinicella sediminis</name>
    <dbReference type="NCBI Taxonomy" id="1792834"/>
    <lineage>
        <taxon>Bacteria</taxon>
        <taxon>Pseudomonadati</taxon>
        <taxon>Pseudomonadota</taxon>
        <taxon>Gammaproteobacteria</taxon>
        <taxon>Lysobacterales</taxon>
        <taxon>Marinicellaceae</taxon>
        <taxon>Marinicella</taxon>
    </lineage>
</organism>
<dbReference type="Gene3D" id="3.30.530.20">
    <property type="match status" value="1"/>
</dbReference>
<reference evidence="2" key="1">
    <citation type="journal article" date="2019" name="Int. J. Syst. Evol. Microbiol.">
        <title>The Global Catalogue of Microorganisms (GCM) 10K type strain sequencing project: providing services to taxonomists for standard genome sequencing and annotation.</title>
        <authorList>
            <consortium name="The Broad Institute Genomics Platform"/>
            <consortium name="The Broad Institute Genome Sequencing Center for Infectious Disease"/>
            <person name="Wu L."/>
            <person name="Ma J."/>
        </authorList>
    </citation>
    <scope>NUCLEOTIDE SEQUENCE [LARGE SCALE GENOMIC DNA]</scope>
    <source>
        <strain evidence="2">KCTC 42953</strain>
    </source>
</reference>